<feature type="region of interest" description="Disordered" evidence="1">
    <location>
        <begin position="520"/>
        <end position="540"/>
    </location>
</feature>
<name>A0A1G4GB75_9BACT</name>
<dbReference type="EMBL" id="LT608328">
    <property type="protein sequence ID" value="SCM59810.1"/>
    <property type="molecule type" value="Genomic_DNA"/>
</dbReference>
<evidence type="ECO:0000256" key="1">
    <source>
        <dbReference type="SAM" id="MobiDB-lite"/>
    </source>
</evidence>
<dbReference type="AlphaFoldDB" id="A0A1G4GB75"/>
<dbReference type="Proteomes" id="UP000178485">
    <property type="component" value="Chromosome i"/>
</dbReference>
<proteinExistence type="predicted"/>
<dbReference type="Gene3D" id="2.60.450.10">
    <property type="entry name" value="Lipopolysaccharide (LPS) transport protein A like domain"/>
    <property type="match status" value="2"/>
</dbReference>
<reference evidence="3 4" key="1">
    <citation type="submission" date="2016-08" db="EMBL/GenBank/DDBJ databases">
        <authorList>
            <person name="Seilhamer J.J."/>
        </authorList>
    </citation>
    <scope>NUCLEOTIDE SEQUENCE [LARGE SCALE GENOMIC DNA]</scope>
    <source>
        <strain evidence="3">ING2-E5A</strain>
    </source>
</reference>
<gene>
    <name evidence="3" type="ORF">ING2E5A_3018</name>
</gene>
<feature type="domain" description="Organic solvent tolerance-like N-terminal" evidence="2">
    <location>
        <begin position="48"/>
        <end position="194"/>
    </location>
</feature>
<accession>A0A1G4GB75</accession>
<organism evidence="3 4">
    <name type="scientific">Petrimonas mucosa</name>
    <dbReference type="NCBI Taxonomy" id="1642646"/>
    <lineage>
        <taxon>Bacteria</taxon>
        <taxon>Pseudomonadati</taxon>
        <taxon>Bacteroidota</taxon>
        <taxon>Bacteroidia</taxon>
        <taxon>Bacteroidales</taxon>
        <taxon>Dysgonomonadaceae</taxon>
        <taxon>Petrimonas</taxon>
    </lineage>
</organism>
<evidence type="ECO:0000313" key="4">
    <source>
        <dbReference type="Proteomes" id="UP000178485"/>
    </source>
</evidence>
<keyword evidence="4" id="KW-1185">Reference proteome</keyword>
<evidence type="ECO:0000313" key="3">
    <source>
        <dbReference type="EMBL" id="SCM59810.1"/>
    </source>
</evidence>
<evidence type="ECO:0000259" key="2">
    <source>
        <dbReference type="Pfam" id="PF13100"/>
    </source>
</evidence>
<dbReference type="Pfam" id="PF13100">
    <property type="entry name" value="OstA_2"/>
    <property type="match status" value="1"/>
</dbReference>
<sequence>MNNAIGAHLKSIGILLSGMLFVLMLSARPQQPPPVDPAVKIVELKQANLLYKRADFEAQILKDSVVFYHEGAYMYCDSAYLFERTNSFEAFSNVRMEQGDTIFVYGDYLHYDGNTRLARLRNNIRMEDRQVTLFTDSLNYDRAANLGYYFDGGMLVDEKNELTSFWGQYDPVSKDALFIDSVKLINEDFTLFADSLKYNTESKVADILGPSTILSDSGFIKTSRGWYNTDTDDARLFDRSEIYSNDSTKVLIGDTIHYNRATGQGEVFGRMYLEDLKQKAILRGNYGTYNEKTEYGMATDSAYAIDYSQKDSLFLHGDTLKMIADSTYKNIYAYYNVRFYRNDIQGVCDSMSFVQRDSLLSLHGNPVIWNEGNQILGNRIDIYLNDSTIEKAHVRDYALAIQDRQVTGQYNQISGRDLKAFFTEGELRHVLVEGNAESLYYLVEEDSARTVIGLNKTESAYLSMDFMNDELEKLKLWSSTQAVTTPLSQLKPEESKLKGFMWLDYLRPLHKMDIFRRNERQGADSEVQAPRRFSRDDAAQ</sequence>
<dbReference type="RefSeq" id="WP_071138032.1">
    <property type="nucleotide sequence ID" value="NZ_LT608328.1"/>
</dbReference>
<protein>
    <recommendedName>
        <fullName evidence="2">Organic solvent tolerance-like N-terminal domain-containing protein</fullName>
    </recommendedName>
</protein>
<dbReference type="STRING" id="1642646.ING2E5A_3018"/>
<dbReference type="KEGG" id="pmuc:ING2E5A_3018"/>
<dbReference type="InterPro" id="IPR005653">
    <property type="entry name" value="OstA-like_N"/>
</dbReference>